<dbReference type="EMBL" id="JANPWB010000013">
    <property type="protein sequence ID" value="KAJ1106123.1"/>
    <property type="molecule type" value="Genomic_DNA"/>
</dbReference>
<dbReference type="AlphaFoldDB" id="A0AAV7MYS2"/>
<reference evidence="2" key="1">
    <citation type="journal article" date="2022" name="bioRxiv">
        <title>Sequencing and chromosome-scale assembly of the giantPleurodeles waltlgenome.</title>
        <authorList>
            <person name="Brown T."/>
            <person name="Elewa A."/>
            <person name="Iarovenko S."/>
            <person name="Subramanian E."/>
            <person name="Araus A.J."/>
            <person name="Petzold A."/>
            <person name="Susuki M."/>
            <person name="Suzuki K.-i.T."/>
            <person name="Hayashi T."/>
            <person name="Toyoda A."/>
            <person name="Oliveira C."/>
            <person name="Osipova E."/>
            <person name="Leigh N.D."/>
            <person name="Simon A."/>
            <person name="Yun M.H."/>
        </authorList>
    </citation>
    <scope>NUCLEOTIDE SEQUENCE</scope>
    <source>
        <strain evidence="2">20211129_DDA</strain>
        <tissue evidence="2">Liver</tissue>
    </source>
</reference>
<proteinExistence type="predicted"/>
<feature type="compositionally biased region" description="Basic and acidic residues" evidence="1">
    <location>
        <begin position="133"/>
        <end position="144"/>
    </location>
</feature>
<evidence type="ECO:0000256" key="1">
    <source>
        <dbReference type="SAM" id="MobiDB-lite"/>
    </source>
</evidence>
<dbReference type="Proteomes" id="UP001066276">
    <property type="component" value="Chromosome 9"/>
</dbReference>
<comment type="caution">
    <text evidence="2">The sequence shown here is derived from an EMBL/GenBank/DDBJ whole genome shotgun (WGS) entry which is preliminary data.</text>
</comment>
<accession>A0AAV7MYS2</accession>
<evidence type="ECO:0000313" key="3">
    <source>
        <dbReference type="Proteomes" id="UP001066276"/>
    </source>
</evidence>
<keyword evidence="3" id="KW-1185">Reference proteome</keyword>
<feature type="compositionally biased region" description="Basic residues" evidence="1">
    <location>
        <begin position="96"/>
        <end position="106"/>
    </location>
</feature>
<organism evidence="2 3">
    <name type="scientific">Pleurodeles waltl</name>
    <name type="common">Iberian ribbed newt</name>
    <dbReference type="NCBI Taxonomy" id="8319"/>
    <lineage>
        <taxon>Eukaryota</taxon>
        <taxon>Metazoa</taxon>
        <taxon>Chordata</taxon>
        <taxon>Craniata</taxon>
        <taxon>Vertebrata</taxon>
        <taxon>Euteleostomi</taxon>
        <taxon>Amphibia</taxon>
        <taxon>Batrachia</taxon>
        <taxon>Caudata</taxon>
        <taxon>Salamandroidea</taxon>
        <taxon>Salamandridae</taxon>
        <taxon>Pleurodelinae</taxon>
        <taxon>Pleurodeles</taxon>
    </lineage>
</organism>
<protein>
    <submittedName>
        <fullName evidence="2">Uncharacterized protein</fullName>
    </submittedName>
</protein>
<name>A0AAV7MYS2_PLEWA</name>
<sequence>MHRGVQATRSLLPHRSHVSPHLGPQGPGLRIAGPATPASPTERPPQQGSLPPRVRPGAAVSAAILSLSNQPRLKNGRLKRTPTPETKKPLSGRAEQRRRRSRRKSLVKTADPGELCERAATLQEKRGHSRYGVRNEGKRAGGGR</sequence>
<evidence type="ECO:0000313" key="2">
    <source>
        <dbReference type="EMBL" id="KAJ1106123.1"/>
    </source>
</evidence>
<feature type="region of interest" description="Disordered" evidence="1">
    <location>
        <begin position="1"/>
        <end position="144"/>
    </location>
</feature>
<gene>
    <name evidence="2" type="ORF">NDU88_003526</name>
</gene>